<reference evidence="5" key="2">
    <citation type="submission" date="2022-11" db="EMBL/GenBank/DDBJ databases">
        <title>Draft genome sequence of Sellimonas catena strain 12EGH17.</title>
        <authorList>
            <person name="Hisatomi A."/>
            <person name="Ohkuma M."/>
            <person name="Sakamoto M."/>
        </authorList>
    </citation>
    <scope>NUCLEOTIDE SEQUENCE</scope>
    <source>
        <strain evidence="5">12EGH17</strain>
    </source>
</reference>
<reference evidence="6" key="4">
    <citation type="submission" date="2022-11" db="EMBL/GenBank/DDBJ databases">
        <title>Draft genome sequence of Sellimonas catena strain 18CBH55.</title>
        <authorList>
            <person name="Atsushi H."/>
            <person name="Moriya O."/>
            <person name="Mitsuo S."/>
        </authorList>
    </citation>
    <scope>NUCLEOTIDE SEQUENCE</scope>
    <source>
        <strain evidence="6">18CBH55</strain>
    </source>
</reference>
<dbReference type="RefSeq" id="WP_281845930.1">
    <property type="nucleotide sequence ID" value="NZ_BSBO01000004.1"/>
</dbReference>
<evidence type="ECO:0000259" key="4">
    <source>
        <dbReference type="PROSITE" id="PS01124"/>
    </source>
</evidence>
<evidence type="ECO:0000256" key="2">
    <source>
        <dbReference type="ARBA" id="ARBA00023125"/>
    </source>
</evidence>
<dbReference type="InterPro" id="IPR018060">
    <property type="entry name" value="HTH_AraC"/>
</dbReference>
<dbReference type="InterPro" id="IPR050959">
    <property type="entry name" value="MarA-like"/>
</dbReference>
<dbReference type="Pfam" id="PF12833">
    <property type="entry name" value="HTH_18"/>
    <property type="match status" value="1"/>
</dbReference>
<keyword evidence="3" id="KW-0804">Transcription</keyword>
<comment type="caution">
    <text evidence="6">The sequence shown here is derived from an EMBL/GenBank/DDBJ whole genome shotgun (WGS) entry which is preliminary data.</text>
</comment>
<keyword evidence="1" id="KW-0805">Transcription regulation</keyword>
<evidence type="ECO:0000256" key="3">
    <source>
        <dbReference type="ARBA" id="ARBA00023163"/>
    </source>
</evidence>
<evidence type="ECO:0000256" key="1">
    <source>
        <dbReference type="ARBA" id="ARBA00023015"/>
    </source>
</evidence>
<dbReference type="SUPFAM" id="SSF109604">
    <property type="entry name" value="HD-domain/PDEase-like"/>
    <property type="match status" value="1"/>
</dbReference>
<dbReference type="Proteomes" id="UP001145145">
    <property type="component" value="Unassembled WGS sequence"/>
</dbReference>
<reference evidence="6" key="3">
    <citation type="submission" date="2022-11" db="EMBL/GenBank/DDBJ databases">
        <title>Draft genome sequence of Sellimonas catena strain 18CBH55.</title>
        <authorList>
            <person name="Hisatomi A."/>
            <person name="Ohkuma M."/>
            <person name="Sakamoto M."/>
        </authorList>
    </citation>
    <scope>NUCLEOTIDE SEQUENCE</scope>
    <source>
        <strain evidence="6">18CBH55</strain>
    </source>
</reference>
<dbReference type="PROSITE" id="PS01124">
    <property type="entry name" value="HTH_ARAC_FAMILY_2"/>
    <property type="match status" value="1"/>
</dbReference>
<keyword evidence="2" id="KW-0238">DNA-binding</keyword>
<keyword evidence="8" id="KW-1185">Reference proteome</keyword>
<reference evidence="6 8" key="5">
    <citation type="journal article" date="2023" name="Int. J. Syst. Evol. Microbiol.">
        <title>Sellimonas catena sp. nov., isolated from human faeces.</title>
        <authorList>
            <person name="Hisatomi A."/>
            <person name="Ohkuma M."/>
            <person name="Sakamoto M."/>
        </authorList>
    </citation>
    <scope>NUCLEOTIDE SEQUENCE</scope>
    <source>
        <strain evidence="5 8">12EGH17</strain>
        <strain evidence="6">18CBH55</strain>
    </source>
</reference>
<dbReference type="Pfam" id="PF13328">
    <property type="entry name" value="HD_4"/>
    <property type="match status" value="2"/>
</dbReference>
<dbReference type="GO" id="GO:0043565">
    <property type="term" value="F:sequence-specific DNA binding"/>
    <property type="evidence" value="ECO:0007669"/>
    <property type="project" value="InterPro"/>
</dbReference>
<dbReference type="AlphaFoldDB" id="A0A9W6FJC4"/>
<protein>
    <recommendedName>
        <fullName evidence="4">HTH araC/xylS-type domain-containing protein</fullName>
    </recommendedName>
</protein>
<dbReference type="Proteomes" id="UP001145094">
    <property type="component" value="Unassembled WGS sequence"/>
</dbReference>
<accession>A0A9W6FJC4</accession>
<dbReference type="SMART" id="SM00342">
    <property type="entry name" value="HTH_ARAC"/>
    <property type="match status" value="1"/>
</dbReference>
<proteinExistence type="predicted"/>
<evidence type="ECO:0000313" key="5">
    <source>
        <dbReference type="EMBL" id="GLG03382.1"/>
    </source>
</evidence>
<dbReference type="PANTHER" id="PTHR47504">
    <property type="entry name" value="RIGHT ORIGIN-BINDING PROTEIN"/>
    <property type="match status" value="1"/>
</dbReference>
<gene>
    <name evidence="5" type="ORF">Selli1_05560</name>
    <name evidence="6" type="ORF">Selli2_33990</name>
</gene>
<organism evidence="6 7">
    <name type="scientific">Sellimonas catena</name>
    <dbReference type="NCBI Taxonomy" id="2994035"/>
    <lineage>
        <taxon>Bacteria</taxon>
        <taxon>Bacillati</taxon>
        <taxon>Bacillota</taxon>
        <taxon>Clostridia</taxon>
        <taxon>Lachnospirales</taxon>
        <taxon>Lachnospiraceae</taxon>
        <taxon>Sellimonas</taxon>
    </lineage>
</organism>
<sequence length="304" mass="34850">MEAGTIIRKSKEYIEKHIDEVLTVAKIAGTVGYSEYHFSRIFRQETGVSVMEYVKSEKLRRASGDIRNGAKIVDTAVKYGWESHNGFTKAFKKEFGYCPALLRAMVMSMKQLGGKNVNEGMTGRPEEHAEKQMLFEKLKEMVLTLNPEEDVRNLEQIYLYACQIYQGMKRYSGDEYITHPLHTALLLADMEAEPETILAGLFCDALKKTEATMKELRKYLPEKTADLIEAKAAEEADMETDILEQVTLLRLAERLHNMKTIEWIDEEQRKKRAAETMEIFLPLAEKTGNHEIAEELKTLAEENL</sequence>
<dbReference type="Gene3D" id="1.10.3210.10">
    <property type="entry name" value="Hypothetical protein af1432"/>
    <property type="match status" value="1"/>
</dbReference>
<reference evidence="5" key="1">
    <citation type="submission" date="2022-11" db="EMBL/GenBank/DDBJ databases">
        <title>Draft genome sequence of Sellimonas catena strain 12EGH17.</title>
        <authorList>
            <person name="Atsushi H."/>
            <person name="Moriya O."/>
            <person name="Mitsuo S."/>
        </authorList>
    </citation>
    <scope>NUCLEOTIDE SEQUENCE</scope>
    <source>
        <strain evidence="5">12EGH17</strain>
    </source>
</reference>
<evidence type="ECO:0000313" key="7">
    <source>
        <dbReference type="Proteomes" id="UP001145094"/>
    </source>
</evidence>
<dbReference type="Gene3D" id="1.10.10.60">
    <property type="entry name" value="Homeodomain-like"/>
    <property type="match status" value="2"/>
</dbReference>
<dbReference type="SUPFAM" id="SSF46689">
    <property type="entry name" value="Homeodomain-like"/>
    <property type="match status" value="2"/>
</dbReference>
<evidence type="ECO:0000313" key="6">
    <source>
        <dbReference type="EMBL" id="GLG91972.1"/>
    </source>
</evidence>
<dbReference type="EMBL" id="BSBO01000004">
    <property type="protein sequence ID" value="GLG03382.1"/>
    <property type="molecule type" value="Genomic_DNA"/>
</dbReference>
<evidence type="ECO:0000313" key="8">
    <source>
        <dbReference type="Proteomes" id="UP001145145"/>
    </source>
</evidence>
<name>A0A9W6FJC4_9FIRM</name>
<dbReference type="EMBL" id="BSCH01000031">
    <property type="protein sequence ID" value="GLG91972.1"/>
    <property type="molecule type" value="Genomic_DNA"/>
</dbReference>
<dbReference type="InterPro" id="IPR009057">
    <property type="entry name" value="Homeodomain-like_sf"/>
</dbReference>
<dbReference type="PANTHER" id="PTHR47504:SF5">
    <property type="entry name" value="RIGHT ORIGIN-BINDING PROTEIN"/>
    <property type="match status" value="1"/>
</dbReference>
<dbReference type="GO" id="GO:0003700">
    <property type="term" value="F:DNA-binding transcription factor activity"/>
    <property type="evidence" value="ECO:0007669"/>
    <property type="project" value="InterPro"/>
</dbReference>
<feature type="domain" description="HTH araC/xylS-type" evidence="4">
    <location>
        <begin position="8"/>
        <end position="105"/>
    </location>
</feature>